<evidence type="ECO:0000256" key="5">
    <source>
        <dbReference type="SAM" id="MobiDB-lite"/>
    </source>
</evidence>
<feature type="compositionally biased region" description="Polar residues" evidence="5">
    <location>
        <begin position="336"/>
        <end position="351"/>
    </location>
</feature>
<dbReference type="Gene3D" id="3.40.50.150">
    <property type="entry name" value="Vaccinia Virus protein VP39"/>
    <property type="match status" value="1"/>
</dbReference>
<dbReference type="GO" id="GO:0032259">
    <property type="term" value="P:methylation"/>
    <property type="evidence" value="ECO:0007669"/>
    <property type="project" value="UniProtKB-KW"/>
</dbReference>
<dbReference type="PANTHER" id="PTHR13184:SF5">
    <property type="entry name" value="METHYLTRANSFERASE-LIKE PROTEIN 17, MITOCHONDRIAL"/>
    <property type="match status" value="1"/>
</dbReference>
<keyword evidence="7" id="KW-1185">Reference proteome</keyword>
<dbReference type="GO" id="GO:0006412">
    <property type="term" value="P:translation"/>
    <property type="evidence" value="ECO:0007669"/>
    <property type="project" value="InterPro"/>
</dbReference>
<keyword evidence="1" id="KW-0479">Metal-binding</keyword>
<dbReference type="PANTHER" id="PTHR13184">
    <property type="entry name" value="37S RIBOSOMAL PROTEIN S22"/>
    <property type="match status" value="1"/>
</dbReference>
<name>A0A8H9GVR5_9ACTN</name>
<dbReference type="InterPro" id="IPR052571">
    <property type="entry name" value="Mt_RNA_Methyltransferase"/>
</dbReference>
<evidence type="ECO:0000256" key="3">
    <source>
        <dbReference type="ARBA" id="ARBA00023004"/>
    </source>
</evidence>
<evidence type="ECO:0000313" key="6">
    <source>
        <dbReference type="EMBL" id="GGO02224.1"/>
    </source>
</evidence>
<evidence type="ECO:0000256" key="4">
    <source>
        <dbReference type="ARBA" id="ARBA00023014"/>
    </source>
</evidence>
<evidence type="ECO:0000256" key="1">
    <source>
        <dbReference type="ARBA" id="ARBA00022723"/>
    </source>
</evidence>
<feature type="compositionally biased region" description="Basic and acidic residues" evidence="5">
    <location>
        <begin position="314"/>
        <end position="325"/>
    </location>
</feature>
<dbReference type="GO" id="GO:0051536">
    <property type="term" value="F:iron-sulfur cluster binding"/>
    <property type="evidence" value="ECO:0007669"/>
    <property type="project" value="UniProtKB-KW"/>
</dbReference>
<keyword evidence="6" id="KW-0489">Methyltransferase</keyword>
<gene>
    <name evidence="6" type="ORF">GCM10011574_10870</name>
</gene>
<dbReference type="AlphaFoldDB" id="A0A8H9GVR5"/>
<dbReference type="Proteomes" id="UP000653480">
    <property type="component" value="Unassembled WGS sequence"/>
</dbReference>
<dbReference type="Pfam" id="PF09243">
    <property type="entry name" value="Rsm22"/>
    <property type="match status" value="1"/>
</dbReference>
<dbReference type="InterPro" id="IPR015324">
    <property type="entry name" value="Ribosomal_Rsm22-like"/>
</dbReference>
<dbReference type="SUPFAM" id="SSF53335">
    <property type="entry name" value="S-adenosyl-L-methionine-dependent methyltransferases"/>
    <property type="match status" value="1"/>
</dbReference>
<evidence type="ECO:0000313" key="7">
    <source>
        <dbReference type="Proteomes" id="UP000653480"/>
    </source>
</evidence>
<comment type="caution">
    <text evidence="6">The sequence shown here is derived from an EMBL/GenBank/DDBJ whole genome shotgun (WGS) entry which is preliminary data.</text>
</comment>
<dbReference type="RefSeq" id="WP_142573605.1">
    <property type="nucleotide sequence ID" value="NZ_BMMN01000001.1"/>
</dbReference>
<dbReference type="GO" id="GO:0046872">
    <property type="term" value="F:metal ion binding"/>
    <property type="evidence" value="ECO:0007669"/>
    <property type="project" value="UniProtKB-KW"/>
</dbReference>
<keyword evidence="6" id="KW-0808">Transferase</keyword>
<accession>A0A8H9GVR5</accession>
<reference evidence="6" key="2">
    <citation type="submission" date="2020-09" db="EMBL/GenBank/DDBJ databases">
        <authorList>
            <person name="Sun Q."/>
            <person name="Zhou Y."/>
        </authorList>
    </citation>
    <scope>NUCLEOTIDE SEQUENCE</scope>
    <source>
        <strain evidence="6">CGMCC 4.7138</strain>
    </source>
</reference>
<dbReference type="InterPro" id="IPR029063">
    <property type="entry name" value="SAM-dependent_MTases_sf"/>
</dbReference>
<dbReference type="OrthoDB" id="9799639at2"/>
<proteinExistence type="predicted"/>
<protein>
    <submittedName>
        <fullName evidence="6">rRNA methyltransferase</fullName>
    </submittedName>
</protein>
<dbReference type="GO" id="GO:0008168">
    <property type="term" value="F:methyltransferase activity"/>
    <property type="evidence" value="ECO:0007669"/>
    <property type="project" value="UniProtKB-KW"/>
</dbReference>
<evidence type="ECO:0000256" key="2">
    <source>
        <dbReference type="ARBA" id="ARBA00022946"/>
    </source>
</evidence>
<dbReference type="GO" id="GO:0015935">
    <property type="term" value="C:small ribosomal subunit"/>
    <property type="evidence" value="ECO:0007669"/>
    <property type="project" value="TreeGrafter"/>
</dbReference>
<reference evidence="6" key="1">
    <citation type="journal article" date="2014" name="Int. J. Syst. Evol. Microbiol.">
        <title>Complete genome sequence of Corynebacterium casei LMG S-19264T (=DSM 44701T), isolated from a smear-ripened cheese.</title>
        <authorList>
            <consortium name="US DOE Joint Genome Institute (JGI-PGF)"/>
            <person name="Walter F."/>
            <person name="Albersmeier A."/>
            <person name="Kalinowski J."/>
            <person name="Ruckert C."/>
        </authorList>
    </citation>
    <scope>NUCLEOTIDE SEQUENCE</scope>
    <source>
        <strain evidence="6">CGMCC 4.7138</strain>
    </source>
</reference>
<keyword evidence="4" id="KW-0411">Iron-sulfur</keyword>
<organism evidence="6 7">
    <name type="scientific">Microbispora bryophytorum</name>
    <dbReference type="NCBI Taxonomy" id="1460882"/>
    <lineage>
        <taxon>Bacteria</taxon>
        <taxon>Bacillati</taxon>
        <taxon>Actinomycetota</taxon>
        <taxon>Actinomycetes</taxon>
        <taxon>Streptosporangiales</taxon>
        <taxon>Streptosporangiaceae</taxon>
        <taxon>Microbispora</taxon>
    </lineage>
</organism>
<keyword evidence="3" id="KW-0408">Iron</keyword>
<dbReference type="EMBL" id="BMMN01000001">
    <property type="protein sequence ID" value="GGO02224.1"/>
    <property type="molecule type" value="Genomic_DNA"/>
</dbReference>
<keyword evidence="2" id="KW-0809">Transit peptide</keyword>
<dbReference type="GO" id="GO:0003735">
    <property type="term" value="F:structural constituent of ribosome"/>
    <property type="evidence" value="ECO:0007669"/>
    <property type="project" value="TreeGrafter"/>
</dbReference>
<sequence>MNAVSTLPDDLDDALEASLGRFPAAELTRSVQTLIRQYREGFDRSVPALSSEVAVAAYAGYRMPATYSAVRAALRQVALFAPGFAPRTQVDVGGGTGSALWAASAVWPTLRTVTVLEQSPSAIAFGQRLAGHAPAAAVREARWQRAFVDRSTPAPVADLVTMSYVLGELSPAVQEDVVGSLASETARAAGMLVIVEPGTPAGYARIAAARQLLTKSGLHLVAPCPHDGQCPIRPDQDWCHFAVRLSRTALHRRIKDGTLSFEDEKFSYIAASARPWPRAESRILRHPLKRKGLVTLRLCTAEDGLADRAVSKRQGETYREARDVVWGDAWPPPANESPSPAGQEGDSSTIS</sequence>
<feature type="region of interest" description="Disordered" evidence="5">
    <location>
        <begin position="314"/>
        <end position="351"/>
    </location>
</feature>